<comment type="caution">
    <text evidence="4">The sequence shown here is derived from an EMBL/GenBank/DDBJ whole genome shotgun (WGS) entry which is preliminary data.</text>
</comment>
<dbReference type="PRINTS" id="PR00081">
    <property type="entry name" value="GDHRDH"/>
</dbReference>
<accession>A0A9P8V4Z1</accession>
<dbReference type="EMBL" id="JAGSXJ010000025">
    <property type="protein sequence ID" value="KAH6675343.1"/>
    <property type="molecule type" value="Genomic_DNA"/>
</dbReference>
<keyword evidence="3" id="KW-0560">Oxidoreductase</keyword>
<gene>
    <name evidence="4" type="ORF">F5X68DRAFT_140277</name>
</gene>
<dbReference type="PANTHER" id="PTHR24320">
    <property type="entry name" value="RETINOL DEHYDROGENASE"/>
    <property type="match status" value="1"/>
</dbReference>
<dbReference type="Gene3D" id="3.40.50.720">
    <property type="entry name" value="NAD(P)-binding Rossmann-like Domain"/>
    <property type="match status" value="1"/>
</dbReference>
<dbReference type="GO" id="GO:0016491">
    <property type="term" value="F:oxidoreductase activity"/>
    <property type="evidence" value="ECO:0007669"/>
    <property type="project" value="UniProtKB-KW"/>
</dbReference>
<dbReference type="Proteomes" id="UP000770015">
    <property type="component" value="Unassembled WGS sequence"/>
</dbReference>
<keyword evidence="2" id="KW-0521">NADP</keyword>
<organism evidence="4 5">
    <name type="scientific">Plectosphaerella plurivora</name>
    <dbReference type="NCBI Taxonomy" id="936078"/>
    <lineage>
        <taxon>Eukaryota</taxon>
        <taxon>Fungi</taxon>
        <taxon>Dikarya</taxon>
        <taxon>Ascomycota</taxon>
        <taxon>Pezizomycotina</taxon>
        <taxon>Sordariomycetes</taxon>
        <taxon>Hypocreomycetidae</taxon>
        <taxon>Glomerellales</taxon>
        <taxon>Plectosphaerellaceae</taxon>
        <taxon>Plectosphaerella</taxon>
    </lineage>
</organism>
<dbReference type="PANTHER" id="PTHR24320:SF236">
    <property type="entry name" value="SHORT-CHAIN DEHYDROGENASE-RELATED"/>
    <property type="match status" value="1"/>
</dbReference>
<sequence length="312" mass="34719">MVTFRRSTVLPYKAPLTEHNLPDQTGKVFIVTGGNSGVGKALVSILYQRNARVWIATRSEERTLEAIAEIKKAHPKSKGEILFLSLVLDDLTTIKASAEKFLSQESHLDVVWNNAGVMHPPEGSKTAQGYELQLGVNVLGHFLFIKLLTPLLLETAKTAQANTVRIVWVSSMSADFAPSPAIDFTNMDYHVPEDSDTRYTRSKCGNLLHAAEFQRRHQDSGIVSVSMNPGLLKTNLQRNFSGAQNLLVSIMGRPAQYGAYTELFAGLDASITAKDKWITPFGKKEEPRADLVEPQLGKKYWAWSEEQVEKYL</sequence>
<dbReference type="Pfam" id="PF00106">
    <property type="entry name" value="adh_short"/>
    <property type="match status" value="1"/>
</dbReference>
<dbReference type="InterPro" id="IPR036291">
    <property type="entry name" value="NAD(P)-bd_dom_sf"/>
</dbReference>
<protein>
    <submittedName>
        <fullName evidence="4">Retinol dehydrogenase</fullName>
    </submittedName>
</protein>
<evidence type="ECO:0000256" key="2">
    <source>
        <dbReference type="ARBA" id="ARBA00022857"/>
    </source>
</evidence>
<name>A0A9P8V4Z1_9PEZI</name>
<comment type="similarity">
    <text evidence="1">Belongs to the short-chain dehydrogenases/reductases (SDR) family.</text>
</comment>
<dbReference type="InterPro" id="IPR002347">
    <property type="entry name" value="SDR_fam"/>
</dbReference>
<evidence type="ECO:0000313" key="5">
    <source>
        <dbReference type="Proteomes" id="UP000770015"/>
    </source>
</evidence>
<dbReference type="SUPFAM" id="SSF51735">
    <property type="entry name" value="NAD(P)-binding Rossmann-fold domains"/>
    <property type="match status" value="1"/>
</dbReference>
<dbReference type="AlphaFoldDB" id="A0A9P8V4Z1"/>
<dbReference type="OrthoDB" id="191139at2759"/>
<keyword evidence="5" id="KW-1185">Reference proteome</keyword>
<proteinExistence type="inferred from homology"/>
<reference evidence="4" key="1">
    <citation type="journal article" date="2021" name="Nat. Commun.">
        <title>Genetic determinants of endophytism in the Arabidopsis root mycobiome.</title>
        <authorList>
            <person name="Mesny F."/>
            <person name="Miyauchi S."/>
            <person name="Thiergart T."/>
            <person name="Pickel B."/>
            <person name="Atanasova L."/>
            <person name="Karlsson M."/>
            <person name="Huettel B."/>
            <person name="Barry K.W."/>
            <person name="Haridas S."/>
            <person name="Chen C."/>
            <person name="Bauer D."/>
            <person name="Andreopoulos W."/>
            <person name="Pangilinan J."/>
            <person name="LaButti K."/>
            <person name="Riley R."/>
            <person name="Lipzen A."/>
            <person name="Clum A."/>
            <person name="Drula E."/>
            <person name="Henrissat B."/>
            <person name="Kohler A."/>
            <person name="Grigoriev I.V."/>
            <person name="Martin F.M."/>
            <person name="Hacquard S."/>
        </authorList>
    </citation>
    <scope>NUCLEOTIDE SEQUENCE</scope>
    <source>
        <strain evidence="4">MPI-SDFR-AT-0117</strain>
    </source>
</reference>
<evidence type="ECO:0000313" key="4">
    <source>
        <dbReference type="EMBL" id="KAH6675343.1"/>
    </source>
</evidence>
<evidence type="ECO:0000256" key="3">
    <source>
        <dbReference type="ARBA" id="ARBA00023002"/>
    </source>
</evidence>
<evidence type="ECO:0000256" key="1">
    <source>
        <dbReference type="ARBA" id="ARBA00006484"/>
    </source>
</evidence>